<evidence type="ECO:0000313" key="6">
    <source>
        <dbReference type="EMBL" id="ROP31349.1"/>
    </source>
</evidence>
<evidence type="ECO:0000256" key="1">
    <source>
        <dbReference type="ARBA" id="ARBA00022630"/>
    </source>
</evidence>
<dbReference type="InterPro" id="IPR050172">
    <property type="entry name" value="SsuD_RutA_monooxygenase"/>
</dbReference>
<dbReference type="InterPro" id="IPR036661">
    <property type="entry name" value="Luciferase-like_sf"/>
</dbReference>
<keyword evidence="2" id="KW-0288">FMN</keyword>
<name>A0A3N1GMB4_9ACTN</name>
<dbReference type="PANTHER" id="PTHR42847:SF4">
    <property type="entry name" value="ALKANESULFONATE MONOOXYGENASE-RELATED"/>
    <property type="match status" value="1"/>
</dbReference>
<evidence type="ECO:0000256" key="4">
    <source>
        <dbReference type="ARBA" id="ARBA00023033"/>
    </source>
</evidence>
<feature type="domain" description="Luciferase-like" evidence="5">
    <location>
        <begin position="19"/>
        <end position="259"/>
    </location>
</feature>
<dbReference type="EMBL" id="RJKL01000001">
    <property type="protein sequence ID" value="ROP31349.1"/>
    <property type="molecule type" value="Genomic_DNA"/>
</dbReference>
<reference evidence="6 7" key="1">
    <citation type="submission" date="2018-11" db="EMBL/GenBank/DDBJ databases">
        <title>Sequencing the genomes of 1000 actinobacteria strains.</title>
        <authorList>
            <person name="Klenk H.-P."/>
        </authorList>
    </citation>
    <scope>NUCLEOTIDE SEQUENCE [LARGE SCALE GENOMIC DNA]</scope>
    <source>
        <strain evidence="6 7">DSM 43634</strain>
    </source>
</reference>
<gene>
    <name evidence="6" type="ORF">EDD30_4248</name>
</gene>
<organism evidence="6 7">
    <name type="scientific">Couchioplanes caeruleus</name>
    <dbReference type="NCBI Taxonomy" id="56438"/>
    <lineage>
        <taxon>Bacteria</taxon>
        <taxon>Bacillati</taxon>
        <taxon>Actinomycetota</taxon>
        <taxon>Actinomycetes</taxon>
        <taxon>Micromonosporales</taxon>
        <taxon>Micromonosporaceae</taxon>
        <taxon>Couchioplanes</taxon>
    </lineage>
</organism>
<dbReference type="PANTHER" id="PTHR42847">
    <property type="entry name" value="ALKANESULFONATE MONOOXYGENASE"/>
    <property type="match status" value="1"/>
</dbReference>
<dbReference type="SUPFAM" id="SSF51679">
    <property type="entry name" value="Bacterial luciferase-like"/>
    <property type="match status" value="1"/>
</dbReference>
<evidence type="ECO:0000256" key="2">
    <source>
        <dbReference type="ARBA" id="ARBA00022643"/>
    </source>
</evidence>
<dbReference type="Gene3D" id="3.20.20.30">
    <property type="entry name" value="Luciferase-like domain"/>
    <property type="match status" value="1"/>
</dbReference>
<dbReference type="Proteomes" id="UP000271683">
    <property type="component" value="Unassembled WGS sequence"/>
</dbReference>
<sequence length="302" mass="33190">MEYTDICLGTLIMPEHAGKRGADVWRHLDDAGFAHGWTFDHLSWRTLRDGPWFDAMTTLAAAAMVTSRMALGTLVSNPNFRHPVVLAKEAMTLDHLSAGRLVLGLGGGAQGPDNAAIGDRHDRSPAERCARFQEFVELTDRLLRHPVTHHSGEFYQVEDARMIPGCVRNPRLPFAVAAAGVRAMRVAAEHGQWWVTNGPVHGAEQLGEERFFEVLAQQIGRFRDVCAEAGRPFGDVRRLVYLSRALPHLADSPQNLVDVLSRCAELGFTDAVVAYPRSTGIFSGDPRHLQSVAADIASHKSD</sequence>
<dbReference type="GO" id="GO:0008726">
    <property type="term" value="F:alkanesulfonate monooxygenase activity"/>
    <property type="evidence" value="ECO:0007669"/>
    <property type="project" value="TreeGrafter"/>
</dbReference>
<dbReference type="InterPro" id="IPR011251">
    <property type="entry name" value="Luciferase-like_dom"/>
</dbReference>
<evidence type="ECO:0000313" key="7">
    <source>
        <dbReference type="Proteomes" id="UP000271683"/>
    </source>
</evidence>
<evidence type="ECO:0000259" key="5">
    <source>
        <dbReference type="Pfam" id="PF00296"/>
    </source>
</evidence>
<comment type="caution">
    <text evidence="6">The sequence shown here is derived from an EMBL/GenBank/DDBJ whole genome shotgun (WGS) entry which is preliminary data.</text>
</comment>
<protein>
    <submittedName>
        <fullName evidence="6">Luciferase-like monooxygenase</fullName>
    </submittedName>
</protein>
<evidence type="ECO:0000256" key="3">
    <source>
        <dbReference type="ARBA" id="ARBA00023002"/>
    </source>
</evidence>
<accession>A0A3N1GMB4</accession>
<proteinExistence type="predicted"/>
<dbReference type="AlphaFoldDB" id="A0A3N1GMB4"/>
<keyword evidence="4 6" id="KW-0503">Monooxygenase</keyword>
<keyword evidence="1" id="KW-0285">Flavoprotein</keyword>
<dbReference type="GO" id="GO:0046306">
    <property type="term" value="P:alkanesulfonate catabolic process"/>
    <property type="evidence" value="ECO:0007669"/>
    <property type="project" value="TreeGrafter"/>
</dbReference>
<keyword evidence="3" id="KW-0560">Oxidoreductase</keyword>
<dbReference type="Pfam" id="PF00296">
    <property type="entry name" value="Bac_luciferase"/>
    <property type="match status" value="1"/>
</dbReference>